<feature type="region of interest" description="Disordered" evidence="4">
    <location>
        <begin position="530"/>
        <end position="668"/>
    </location>
</feature>
<feature type="coiled-coil region" evidence="3">
    <location>
        <begin position="492"/>
        <end position="526"/>
    </location>
</feature>
<feature type="compositionally biased region" description="Basic and acidic residues" evidence="4">
    <location>
        <begin position="169"/>
        <end position="196"/>
    </location>
</feature>
<dbReference type="PROSITE" id="PS50827">
    <property type="entry name" value="DDT"/>
    <property type="match status" value="1"/>
</dbReference>
<dbReference type="SMART" id="SM00571">
    <property type="entry name" value="DDT"/>
    <property type="match status" value="1"/>
</dbReference>
<dbReference type="AlphaFoldDB" id="A0A8H7Q1Q2"/>
<comment type="caution">
    <text evidence="6">The sequence shown here is derived from an EMBL/GenBank/DDBJ whole genome shotgun (WGS) entry which is preliminary data.</text>
</comment>
<accession>A0A8H7Q1Q2</accession>
<feature type="non-terminal residue" evidence="6">
    <location>
        <position position="1"/>
    </location>
</feature>
<feature type="compositionally biased region" description="Basic and acidic residues" evidence="4">
    <location>
        <begin position="530"/>
        <end position="544"/>
    </location>
</feature>
<feature type="compositionally biased region" description="Polar residues" evidence="4">
    <location>
        <begin position="336"/>
        <end position="352"/>
    </location>
</feature>
<dbReference type="PANTHER" id="PTHR32075:SF6">
    <property type="entry name" value="ISWI CHROMATIN-REMODELING COMPLEX SUBUNIT YPL216W-RELATED"/>
    <property type="match status" value="1"/>
</dbReference>
<feature type="compositionally biased region" description="Low complexity" evidence="4">
    <location>
        <begin position="1"/>
        <end position="25"/>
    </location>
</feature>
<feature type="domain" description="DDT" evidence="5">
    <location>
        <begin position="264"/>
        <end position="325"/>
    </location>
</feature>
<feature type="non-terminal residue" evidence="6">
    <location>
        <position position="791"/>
    </location>
</feature>
<evidence type="ECO:0000256" key="2">
    <source>
        <dbReference type="ARBA" id="ARBA00023242"/>
    </source>
</evidence>
<sequence>TTTTTNSTNGNQSRFRTSSVVSDTTDSGDDHKDQPATTTLKFPDAFLLPEPKAEETPPRPETLESYFKQEESSPPMERYRVQLVDAEGEGIDECVKSVTKGDIRRDRFYFSKSLIKRLIRECMTKENYIGAPWLVKASIADHYGIDTTLPYHLKNARDAAYSKTRKRKLVSDTEGERKAPMDASQREKLKEEKERIREERRQQAAIKYPVEDIDLPIYRKDPINSWQLVDMSLTSNNELPQPIPYPSGGRPRRPTPWKDFSVPAEYFESYMMIWIFLNTFAEPLELDPFTIDDFEAGLCQTTSKSLIVIESYSAILNAIVRERKDGVLPGCIAGGPTSSPIPSRSATPSRASDSAKGEKMQTDEVGDENDKPENGSENGKASENESALSPATSTSEPSALERVQGSADVNKVSKNWDNREIRSDRRGWEATLIGCLNELATPHMIPALDEILNHLVPRTNCTIADREKAFISLDVTYKIQILEFLVNVVNECSLIKEYMEQCQEQLTELRRQKIDLNRENKRILASKMALMEKDKEEQGEKADNDESGDNADESDASDDDEGSQQMSEDEGSSEDNKSDSDGEQDEDITDNDDKPSRRTRHDKRHQSRQAKLKRRQEKRQELEAQRAQNYRQEREKAKIRNQQAKAKAEERKQLEDDEKAQQEKEGQIEKDMRRYMTLRIRPLGRDRFYNRYFYLDNIGGAVADGTGRLYIQNPSYADMRLLLQRKANEVTGPGSETPRFFLELMKQQGFDEESEWLEQRLNDISVEGDSAGVTISTSKSWWMHYSQPEDV</sequence>
<dbReference type="GO" id="GO:0031509">
    <property type="term" value="P:subtelomeric heterochromatin formation"/>
    <property type="evidence" value="ECO:0007669"/>
    <property type="project" value="TreeGrafter"/>
</dbReference>
<feature type="region of interest" description="Disordered" evidence="4">
    <location>
        <begin position="162"/>
        <end position="196"/>
    </location>
</feature>
<dbReference type="InterPro" id="IPR028941">
    <property type="entry name" value="WHIM2_dom"/>
</dbReference>
<dbReference type="OrthoDB" id="332390at2759"/>
<reference evidence="6" key="1">
    <citation type="submission" date="2020-12" db="EMBL/GenBank/DDBJ databases">
        <title>Metabolic potential, ecology and presence of endohyphal bacteria is reflected in genomic diversity of Mucoromycotina.</title>
        <authorList>
            <person name="Muszewska A."/>
            <person name="Okrasinska A."/>
            <person name="Steczkiewicz K."/>
            <person name="Drgas O."/>
            <person name="Orlowska M."/>
            <person name="Perlinska-Lenart U."/>
            <person name="Aleksandrzak-Piekarczyk T."/>
            <person name="Szatraj K."/>
            <person name="Zielenkiewicz U."/>
            <person name="Pilsyk S."/>
            <person name="Malc E."/>
            <person name="Mieczkowski P."/>
            <person name="Kruszewska J.S."/>
            <person name="Biernat P."/>
            <person name="Pawlowska J."/>
        </authorList>
    </citation>
    <scope>NUCLEOTIDE SEQUENCE</scope>
    <source>
        <strain evidence="6">WA0000067209</strain>
    </source>
</reference>
<evidence type="ECO:0000313" key="7">
    <source>
        <dbReference type="Proteomes" id="UP000654370"/>
    </source>
</evidence>
<evidence type="ECO:0000256" key="4">
    <source>
        <dbReference type="SAM" id="MobiDB-lite"/>
    </source>
</evidence>
<dbReference type="Pfam" id="PF15612">
    <property type="entry name" value="WHIM1"/>
    <property type="match status" value="1"/>
</dbReference>
<dbReference type="GO" id="GO:0000781">
    <property type="term" value="C:chromosome, telomeric region"/>
    <property type="evidence" value="ECO:0007669"/>
    <property type="project" value="GOC"/>
</dbReference>
<feature type="compositionally biased region" description="Acidic residues" evidence="4">
    <location>
        <begin position="545"/>
        <end position="573"/>
    </location>
</feature>
<feature type="compositionally biased region" description="Basic and acidic residues" evidence="4">
    <location>
        <begin position="353"/>
        <end position="374"/>
    </location>
</feature>
<feature type="compositionally biased region" description="Basic residues" evidence="4">
    <location>
        <begin position="597"/>
        <end position="617"/>
    </location>
</feature>
<feature type="compositionally biased region" description="Acidic residues" evidence="4">
    <location>
        <begin position="581"/>
        <end position="590"/>
    </location>
</feature>
<dbReference type="InterPro" id="IPR018501">
    <property type="entry name" value="DDT_dom"/>
</dbReference>
<keyword evidence="7" id="KW-1185">Reference proteome</keyword>
<proteinExistence type="predicted"/>
<evidence type="ECO:0000313" key="6">
    <source>
        <dbReference type="EMBL" id="KAG2184497.1"/>
    </source>
</evidence>
<dbReference type="PANTHER" id="PTHR32075">
    <property type="entry name" value="ISWI CHROMATIN-REMODELING COMPLEX SUBUNIT YPL216W-RELATED"/>
    <property type="match status" value="1"/>
</dbReference>
<feature type="compositionally biased region" description="Polar residues" evidence="4">
    <location>
        <begin position="375"/>
        <end position="397"/>
    </location>
</feature>
<gene>
    <name evidence="6" type="ORF">INT43_000406</name>
</gene>
<organism evidence="6 7">
    <name type="scientific">Mortierella isabellina</name>
    <name type="common">Filamentous fungus</name>
    <name type="synonym">Umbelopsis isabellina</name>
    <dbReference type="NCBI Taxonomy" id="91625"/>
    <lineage>
        <taxon>Eukaryota</taxon>
        <taxon>Fungi</taxon>
        <taxon>Fungi incertae sedis</taxon>
        <taxon>Mucoromycota</taxon>
        <taxon>Mucoromycotina</taxon>
        <taxon>Umbelopsidomycetes</taxon>
        <taxon>Umbelopsidales</taxon>
        <taxon>Umbelopsidaceae</taxon>
        <taxon>Umbelopsis</taxon>
    </lineage>
</organism>
<feature type="compositionally biased region" description="Basic and acidic residues" evidence="4">
    <location>
        <begin position="646"/>
        <end position="668"/>
    </location>
</feature>
<dbReference type="Pfam" id="PF15613">
    <property type="entry name" value="WSD"/>
    <property type="match status" value="1"/>
</dbReference>
<feature type="compositionally biased region" description="Basic and acidic residues" evidence="4">
    <location>
        <begin position="51"/>
        <end position="71"/>
    </location>
</feature>
<dbReference type="GO" id="GO:0005634">
    <property type="term" value="C:nucleus"/>
    <property type="evidence" value="ECO:0007669"/>
    <property type="project" value="UniProtKB-SubCell"/>
</dbReference>
<keyword evidence="3" id="KW-0175">Coiled coil</keyword>
<evidence type="ECO:0000256" key="3">
    <source>
        <dbReference type="SAM" id="Coils"/>
    </source>
</evidence>
<evidence type="ECO:0000256" key="1">
    <source>
        <dbReference type="ARBA" id="ARBA00004123"/>
    </source>
</evidence>
<dbReference type="Pfam" id="PF02791">
    <property type="entry name" value="DDT"/>
    <property type="match status" value="1"/>
</dbReference>
<protein>
    <recommendedName>
        <fullName evidence="5">DDT domain-containing protein</fullName>
    </recommendedName>
</protein>
<dbReference type="Proteomes" id="UP000654370">
    <property type="component" value="Unassembled WGS sequence"/>
</dbReference>
<dbReference type="InterPro" id="IPR028942">
    <property type="entry name" value="WHIM1_dom"/>
</dbReference>
<comment type="subcellular location">
    <subcellularLocation>
        <location evidence="1">Nucleus</location>
    </subcellularLocation>
</comment>
<dbReference type="CDD" id="cd22249">
    <property type="entry name" value="UDM1_RNF168_RNF169-like"/>
    <property type="match status" value="1"/>
</dbReference>
<feature type="region of interest" description="Disordered" evidence="4">
    <location>
        <begin position="331"/>
        <end position="407"/>
    </location>
</feature>
<name>A0A8H7Q1Q2_MORIS</name>
<keyword evidence="2" id="KW-0539">Nucleus</keyword>
<feature type="region of interest" description="Disordered" evidence="4">
    <location>
        <begin position="1"/>
        <end position="76"/>
    </location>
</feature>
<dbReference type="EMBL" id="JAEPQZ010000002">
    <property type="protein sequence ID" value="KAG2184497.1"/>
    <property type="molecule type" value="Genomic_DNA"/>
</dbReference>
<evidence type="ECO:0000259" key="5">
    <source>
        <dbReference type="PROSITE" id="PS50827"/>
    </source>
</evidence>